<dbReference type="PANTHER" id="PTHR10434">
    <property type="entry name" value="1-ACYL-SN-GLYCEROL-3-PHOSPHATE ACYLTRANSFERASE"/>
    <property type="match status" value="1"/>
</dbReference>
<keyword evidence="7" id="KW-1185">Reference proteome</keyword>
<dbReference type="AlphaFoldDB" id="A0A9X1B8K7"/>
<name>A0A9X1B8K7_9GAMM</name>
<gene>
    <name evidence="6" type="ORF">CKO25_10220</name>
</gene>
<feature type="transmembrane region" description="Helical" evidence="4">
    <location>
        <begin position="12"/>
        <end position="33"/>
    </location>
</feature>
<comment type="caution">
    <text evidence="6">The sequence shown here is derived from an EMBL/GenBank/DDBJ whole genome shotgun (WGS) entry which is preliminary data.</text>
</comment>
<keyword evidence="3 6" id="KW-0012">Acyltransferase</keyword>
<organism evidence="6 7">
    <name type="scientific">Thiocapsa imhoffii</name>
    <dbReference type="NCBI Taxonomy" id="382777"/>
    <lineage>
        <taxon>Bacteria</taxon>
        <taxon>Pseudomonadati</taxon>
        <taxon>Pseudomonadota</taxon>
        <taxon>Gammaproteobacteria</taxon>
        <taxon>Chromatiales</taxon>
        <taxon>Chromatiaceae</taxon>
        <taxon>Thiocapsa</taxon>
    </lineage>
</organism>
<dbReference type="InterPro" id="IPR002123">
    <property type="entry name" value="Plipid/glycerol_acylTrfase"/>
</dbReference>
<proteinExistence type="predicted"/>
<evidence type="ECO:0000259" key="5">
    <source>
        <dbReference type="SMART" id="SM00563"/>
    </source>
</evidence>
<evidence type="ECO:0000313" key="6">
    <source>
        <dbReference type="EMBL" id="MBK1645019.1"/>
    </source>
</evidence>
<dbReference type="Pfam" id="PF01553">
    <property type="entry name" value="Acyltransferase"/>
    <property type="match status" value="1"/>
</dbReference>
<sequence length="262" mass="29223">MPRWILLRSLVFHGLLIGSVMVVVILLVLVSPFGLEGTKDRLARAWAYFNLVALKWICGLDYRIHGLERLPRQDDTVIVLAKHQSAWETIALRAILPLRQSWVLKQELMRIPIFSTGLKQFSPIPINRSAGRRAILELVREGLERLERGRWVIIFPEGTRVAPGTRHTYAMGGATLGAKSGRRIIPIAHNAGVFWARRSVRKRPGVIDLVIGEPIETAGRSAPQINSEVEDWIETTVAALPGCHSERTADRAASPLASEKQS</sequence>
<dbReference type="RefSeq" id="WP_200387828.1">
    <property type="nucleotide sequence ID" value="NZ_NRSD01000009.1"/>
</dbReference>
<keyword evidence="2" id="KW-0808">Transferase</keyword>
<dbReference type="EMBL" id="NRSD01000009">
    <property type="protein sequence ID" value="MBK1645019.1"/>
    <property type="molecule type" value="Genomic_DNA"/>
</dbReference>
<dbReference type="GO" id="GO:0003841">
    <property type="term" value="F:1-acylglycerol-3-phosphate O-acyltransferase activity"/>
    <property type="evidence" value="ECO:0007669"/>
    <property type="project" value="TreeGrafter"/>
</dbReference>
<feature type="domain" description="Phospholipid/glycerol acyltransferase" evidence="5">
    <location>
        <begin position="77"/>
        <end position="192"/>
    </location>
</feature>
<dbReference type="Proteomes" id="UP001138802">
    <property type="component" value="Unassembled WGS sequence"/>
</dbReference>
<comment type="pathway">
    <text evidence="1">Lipid metabolism.</text>
</comment>
<keyword evidence="4" id="KW-0472">Membrane</keyword>
<keyword evidence="4" id="KW-0812">Transmembrane</keyword>
<dbReference type="PANTHER" id="PTHR10434:SF40">
    <property type="entry name" value="1-ACYL-SN-GLYCEROL-3-PHOSPHATE ACYLTRANSFERASE"/>
    <property type="match status" value="1"/>
</dbReference>
<evidence type="ECO:0000313" key="7">
    <source>
        <dbReference type="Proteomes" id="UP001138802"/>
    </source>
</evidence>
<dbReference type="SUPFAM" id="SSF69593">
    <property type="entry name" value="Glycerol-3-phosphate (1)-acyltransferase"/>
    <property type="match status" value="1"/>
</dbReference>
<evidence type="ECO:0000256" key="2">
    <source>
        <dbReference type="ARBA" id="ARBA00022679"/>
    </source>
</evidence>
<dbReference type="GO" id="GO:0006654">
    <property type="term" value="P:phosphatidic acid biosynthetic process"/>
    <property type="evidence" value="ECO:0007669"/>
    <property type="project" value="TreeGrafter"/>
</dbReference>
<evidence type="ECO:0000256" key="1">
    <source>
        <dbReference type="ARBA" id="ARBA00005189"/>
    </source>
</evidence>
<evidence type="ECO:0000256" key="4">
    <source>
        <dbReference type="SAM" id="Phobius"/>
    </source>
</evidence>
<dbReference type="SMART" id="SM00563">
    <property type="entry name" value="PlsC"/>
    <property type="match status" value="1"/>
</dbReference>
<protein>
    <submittedName>
        <fullName evidence="6">1-acyl-sn-glycerol-3-phosphate acyltransferase</fullName>
    </submittedName>
</protein>
<dbReference type="CDD" id="cd07989">
    <property type="entry name" value="LPLAT_AGPAT-like"/>
    <property type="match status" value="1"/>
</dbReference>
<keyword evidence="4" id="KW-1133">Transmembrane helix</keyword>
<accession>A0A9X1B8K7</accession>
<evidence type="ECO:0000256" key="3">
    <source>
        <dbReference type="ARBA" id="ARBA00023315"/>
    </source>
</evidence>
<reference evidence="6 7" key="1">
    <citation type="journal article" date="2020" name="Microorganisms">
        <title>Osmotic Adaptation and Compatible Solute Biosynthesis of Phototrophic Bacteria as Revealed from Genome Analyses.</title>
        <authorList>
            <person name="Imhoff J.F."/>
            <person name="Rahn T."/>
            <person name="Kunzel S."/>
            <person name="Keller A."/>
            <person name="Neulinger S.C."/>
        </authorList>
    </citation>
    <scope>NUCLEOTIDE SEQUENCE [LARGE SCALE GENOMIC DNA]</scope>
    <source>
        <strain evidence="6 7">DSM 21303</strain>
    </source>
</reference>